<gene>
    <name evidence="1" type="ORF">FOXG_18779</name>
</gene>
<organism evidence="1 2">
    <name type="scientific">Fusarium oxysporum f. sp. lycopersici (strain 4287 / CBS 123668 / FGSC 9935 / NRRL 34936)</name>
    <name type="common">Fusarium vascular wilt of tomato</name>
    <dbReference type="NCBI Taxonomy" id="426428"/>
    <lineage>
        <taxon>Eukaryota</taxon>
        <taxon>Fungi</taxon>
        <taxon>Dikarya</taxon>
        <taxon>Ascomycota</taxon>
        <taxon>Pezizomycotina</taxon>
        <taxon>Sordariomycetes</taxon>
        <taxon>Hypocreomycetidae</taxon>
        <taxon>Hypocreales</taxon>
        <taxon>Nectriaceae</taxon>
        <taxon>Fusarium</taxon>
        <taxon>Fusarium oxysporum species complex</taxon>
    </lineage>
</organism>
<proteinExistence type="predicted"/>
<accession>A0A0J9UPL3</accession>
<protein>
    <submittedName>
        <fullName evidence="1">Uncharacterized protein</fullName>
    </submittedName>
</protein>
<name>A0A0J9UPL3_FUSO4</name>
<dbReference type="KEGG" id="fox:FOXG_18779"/>
<dbReference type="VEuPathDB" id="FungiDB:FOXG_18779"/>
<dbReference type="GeneID" id="28959485"/>
<evidence type="ECO:0000313" key="2">
    <source>
        <dbReference type="Proteomes" id="UP000009097"/>
    </source>
</evidence>
<reference evidence="1" key="1">
    <citation type="submission" date="2007-04" db="EMBL/GenBank/DDBJ databases">
        <authorList>
            <consortium name="The Broad Institute Genome Sequencing Platform"/>
            <person name="Birren B."/>
            <person name="Lander E."/>
            <person name="Galagan J."/>
            <person name="Nusbaum C."/>
            <person name="Devon K."/>
            <person name="Ma L.-J."/>
            <person name="Jaffe D."/>
            <person name="Butler J."/>
            <person name="Alvarez P."/>
            <person name="Gnerre S."/>
            <person name="Grabherr M."/>
            <person name="Kleber M."/>
            <person name="Mauceli E."/>
            <person name="Brockman W."/>
            <person name="MacCallum I.A."/>
            <person name="Young S."/>
            <person name="LaButti K."/>
            <person name="DeCaprio D."/>
            <person name="Crawford M."/>
            <person name="Koehrsen M."/>
            <person name="Engels R."/>
            <person name="Montgomery P."/>
            <person name="Pearson M."/>
            <person name="Howarth C."/>
            <person name="Larson L."/>
            <person name="White J."/>
            <person name="O'Leary S."/>
            <person name="Kodira C."/>
            <person name="Zeng Q."/>
            <person name="Yandava C."/>
            <person name="Alvarado L."/>
            <person name="Kistler C."/>
            <person name="Shim W.-B."/>
            <person name="Kang S."/>
            <person name="Woloshuk C."/>
        </authorList>
    </citation>
    <scope>NUCLEOTIDE SEQUENCE</scope>
    <source>
        <strain evidence="1">4287</strain>
    </source>
</reference>
<dbReference type="EMBL" id="DS231699">
    <property type="protein sequence ID" value="KNB00868.1"/>
    <property type="molecule type" value="Genomic_DNA"/>
</dbReference>
<sequence>MLLSFYLGLGAVHPDIPIAETLPQILLCLNVSYELLFSVDVALGTRGFCCVDWLGFTGTRLL</sequence>
<evidence type="ECO:0000313" key="1">
    <source>
        <dbReference type="EMBL" id="KNB00868.1"/>
    </source>
</evidence>
<dbReference type="AlphaFoldDB" id="A0A0J9UPL3"/>
<dbReference type="Proteomes" id="UP000009097">
    <property type="component" value="Unassembled WGS sequence"/>
</dbReference>
<dbReference type="RefSeq" id="XP_018238913.1">
    <property type="nucleotide sequence ID" value="XM_018398922.1"/>
</dbReference>
<reference evidence="1" key="2">
    <citation type="journal article" date="2010" name="Nature">
        <title>Comparative genomics reveals mobile pathogenicity chromosomes in Fusarium.</title>
        <authorList>
            <person name="Ma L.J."/>
            <person name="van der Does H.C."/>
            <person name="Borkovich K.A."/>
            <person name="Coleman J.J."/>
            <person name="Daboussi M.J."/>
            <person name="Di Pietro A."/>
            <person name="Dufresne M."/>
            <person name="Freitag M."/>
            <person name="Grabherr M."/>
            <person name="Henrissat B."/>
            <person name="Houterman P.M."/>
            <person name="Kang S."/>
            <person name="Shim W.B."/>
            <person name="Woloshuk C."/>
            <person name="Xie X."/>
            <person name="Xu J.R."/>
            <person name="Antoniw J."/>
            <person name="Baker S.E."/>
            <person name="Bluhm B.H."/>
            <person name="Breakspear A."/>
            <person name="Brown D.W."/>
            <person name="Butchko R.A."/>
            <person name="Chapman S."/>
            <person name="Coulson R."/>
            <person name="Coutinho P.M."/>
            <person name="Danchin E.G."/>
            <person name="Diener A."/>
            <person name="Gale L.R."/>
            <person name="Gardiner D.M."/>
            <person name="Goff S."/>
            <person name="Hammond-Kosack K.E."/>
            <person name="Hilburn K."/>
            <person name="Hua-Van A."/>
            <person name="Jonkers W."/>
            <person name="Kazan K."/>
            <person name="Kodira C.D."/>
            <person name="Koehrsen M."/>
            <person name="Kumar L."/>
            <person name="Lee Y.H."/>
            <person name="Li L."/>
            <person name="Manners J.M."/>
            <person name="Miranda-Saavedra D."/>
            <person name="Mukherjee M."/>
            <person name="Park G."/>
            <person name="Park J."/>
            <person name="Park S.Y."/>
            <person name="Proctor R.H."/>
            <person name="Regev A."/>
            <person name="Ruiz-Roldan M.C."/>
            <person name="Sain D."/>
            <person name="Sakthikumar S."/>
            <person name="Sykes S."/>
            <person name="Schwartz D.C."/>
            <person name="Turgeon B.G."/>
            <person name="Wapinski I."/>
            <person name="Yoder O."/>
            <person name="Young S."/>
            <person name="Zeng Q."/>
            <person name="Zhou S."/>
            <person name="Galagan J."/>
            <person name="Cuomo C.A."/>
            <person name="Kistler H.C."/>
            <person name="Rep M."/>
        </authorList>
    </citation>
    <scope>NUCLEOTIDE SEQUENCE [LARGE SCALE GENOMIC DNA]</scope>
    <source>
        <strain evidence="1">4287</strain>
    </source>
</reference>